<dbReference type="AlphaFoldDB" id="A0A0F5ZQN6"/>
<protein>
    <submittedName>
        <fullName evidence="3">Membrane protein</fullName>
    </submittedName>
</protein>
<feature type="chain" id="PRO_5030006623" evidence="2">
    <location>
        <begin position="27"/>
        <end position="113"/>
    </location>
</feature>
<dbReference type="RefSeq" id="WP_049395955.1">
    <property type="nucleotide sequence ID" value="NZ_JASKMX010000001.1"/>
</dbReference>
<sequence length="113" mass="11448">MNLPGLLLRWMLLVALVLNAPALALASSSYGGSANQDHCAAPHAAAMAAAGCCDDTAPAACQSGECECPPACLGMLATLSGTLASPWREAPVAARSQQRASPPMPDPLRPPIV</sequence>
<evidence type="ECO:0000256" key="2">
    <source>
        <dbReference type="SAM" id="SignalP"/>
    </source>
</evidence>
<keyword evidence="2" id="KW-0732">Signal</keyword>
<reference evidence="3 4" key="1">
    <citation type="submission" date="2015-03" db="EMBL/GenBank/DDBJ databases">
        <title>Draft genome of Stenotrophomonas maltophila isolated from urine specimen.</title>
        <authorList>
            <person name="Murugan N."/>
            <person name="Malathi J."/>
            <person name="Umashankar V."/>
            <person name="Madhavan H."/>
        </authorList>
    </citation>
    <scope>NUCLEOTIDE SEQUENCE [LARGE SCALE GENOMIC DNA]</scope>
    <source>
        <strain evidence="3 4">JMNMN1</strain>
    </source>
</reference>
<feature type="region of interest" description="Disordered" evidence="1">
    <location>
        <begin position="88"/>
        <end position="113"/>
    </location>
</feature>
<feature type="compositionally biased region" description="Pro residues" evidence="1">
    <location>
        <begin position="102"/>
        <end position="113"/>
    </location>
</feature>
<evidence type="ECO:0000313" key="4">
    <source>
        <dbReference type="Proteomes" id="UP000243478"/>
    </source>
</evidence>
<feature type="signal peptide" evidence="2">
    <location>
        <begin position="1"/>
        <end position="26"/>
    </location>
</feature>
<name>A0A0F5ZQN6_STEMA</name>
<dbReference type="PATRIC" id="fig|40324.63.peg.4068"/>
<gene>
    <name evidence="3" type="ORF">VM57_11020</name>
</gene>
<evidence type="ECO:0000256" key="1">
    <source>
        <dbReference type="SAM" id="MobiDB-lite"/>
    </source>
</evidence>
<organism evidence="3 4">
    <name type="scientific">Stenotrophomonas maltophilia</name>
    <name type="common">Pseudomonas maltophilia</name>
    <name type="synonym">Xanthomonas maltophilia</name>
    <dbReference type="NCBI Taxonomy" id="40324"/>
    <lineage>
        <taxon>Bacteria</taxon>
        <taxon>Pseudomonadati</taxon>
        <taxon>Pseudomonadota</taxon>
        <taxon>Gammaproteobacteria</taxon>
        <taxon>Lysobacterales</taxon>
        <taxon>Lysobacteraceae</taxon>
        <taxon>Stenotrophomonas</taxon>
        <taxon>Stenotrophomonas maltophilia group</taxon>
    </lineage>
</organism>
<proteinExistence type="predicted"/>
<dbReference type="Proteomes" id="UP000243478">
    <property type="component" value="Unassembled WGS sequence"/>
</dbReference>
<accession>A0A0F5ZQN6</accession>
<dbReference type="EMBL" id="JZRZ01000018">
    <property type="protein sequence ID" value="KKD57290.1"/>
    <property type="molecule type" value="Genomic_DNA"/>
</dbReference>
<evidence type="ECO:0000313" key="3">
    <source>
        <dbReference type="EMBL" id="KKD57290.1"/>
    </source>
</evidence>
<comment type="caution">
    <text evidence="3">The sequence shown here is derived from an EMBL/GenBank/DDBJ whole genome shotgun (WGS) entry which is preliminary data.</text>
</comment>